<dbReference type="GO" id="GO:0043115">
    <property type="term" value="F:precorrin-2 dehydrogenase activity"/>
    <property type="evidence" value="ECO:0007669"/>
    <property type="project" value="UniProtKB-EC"/>
</dbReference>
<gene>
    <name evidence="9" type="ORF">SpAn4DRAFT_2066</name>
</gene>
<dbReference type="InterPro" id="IPR019478">
    <property type="entry name" value="Sirohaem_synthase_dimer_dom"/>
</dbReference>
<protein>
    <recommendedName>
        <fullName evidence="2">precorrin-2 dehydrogenase</fullName>
        <ecNumber evidence="2">1.3.1.76</ecNumber>
    </recommendedName>
</protein>
<evidence type="ECO:0000256" key="2">
    <source>
        <dbReference type="ARBA" id="ARBA00012400"/>
    </source>
</evidence>
<evidence type="ECO:0000259" key="8">
    <source>
        <dbReference type="Pfam" id="PF14824"/>
    </source>
</evidence>
<dbReference type="PANTHER" id="PTHR35330">
    <property type="entry name" value="SIROHEME BIOSYNTHESIS PROTEIN MET8"/>
    <property type="match status" value="1"/>
</dbReference>
<comment type="catalytic activity">
    <reaction evidence="6">
        <text>precorrin-2 + NAD(+) = sirohydrochlorin + NADH + 2 H(+)</text>
        <dbReference type="Rhea" id="RHEA:15613"/>
        <dbReference type="ChEBI" id="CHEBI:15378"/>
        <dbReference type="ChEBI" id="CHEBI:57540"/>
        <dbReference type="ChEBI" id="CHEBI:57945"/>
        <dbReference type="ChEBI" id="CHEBI:58351"/>
        <dbReference type="ChEBI" id="CHEBI:58827"/>
        <dbReference type="EC" id="1.3.1.76"/>
    </reaction>
</comment>
<accession>A0A0U1KUJ1</accession>
<keyword evidence="4" id="KW-0520">NAD</keyword>
<dbReference type="PANTHER" id="PTHR35330:SF1">
    <property type="entry name" value="SIROHEME BIOSYNTHESIS PROTEIN MET8"/>
    <property type="match status" value="1"/>
</dbReference>
<keyword evidence="5" id="KW-0627">Porphyrin biosynthesis</keyword>
<feature type="domain" description="Sirohaem synthase dimerisation" evidence="7">
    <location>
        <begin position="151"/>
        <end position="205"/>
    </location>
</feature>
<evidence type="ECO:0000313" key="9">
    <source>
        <dbReference type="EMBL" id="CQR71088.1"/>
    </source>
</evidence>
<dbReference type="Gene3D" id="3.40.50.720">
    <property type="entry name" value="NAD(P)-binding Rossmann-like Domain"/>
    <property type="match status" value="1"/>
</dbReference>
<dbReference type="Gene3D" id="1.10.8.610">
    <property type="entry name" value="SirC, precorrin-2 dehydrogenase, C-terminal helical domain-like"/>
    <property type="match status" value="1"/>
</dbReference>
<evidence type="ECO:0000259" key="7">
    <source>
        <dbReference type="Pfam" id="PF10414"/>
    </source>
</evidence>
<dbReference type="EMBL" id="CTRP01000003">
    <property type="protein sequence ID" value="CQR71088.1"/>
    <property type="molecule type" value="Genomic_DNA"/>
</dbReference>
<dbReference type="InterPro" id="IPR028281">
    <property type="entry name" value="Sirohaem_synthase_central"/>
</dbReference>
<evidence type="ECO:0000256" key="5">
    <source>
        <dbReference type="ARBA" id="ARBA00023244"/>
    </source>
</evidence>
<evidence type="ECO:0000313" key="10">
    <source>
        <dbReference type="Proteomes" id="UP000049855"/>
    </source>
</evidence>
<dbReference type="GO" id="GO:0004325">
    <property type="term" value="F:ferrochelatase activity"/>
    <property type="evidence" value="ECO:0007669"/>
    <property type="project" value="InterPro"/>
</dbReference>
<dbReference type="InterPro" id="IPR006367">
    <property type="entry name" value="Sirohaem_synthase_N"/>
</dbReference>
<keyword evidence="3 9" id="KW-0560">Oxidoreductase</keyword>
<dbReference type="RefSeq" id="WP_021169794.1">
    <property type="nucleotide sequence ID" value="NZ_CTRP01000003.1"/>
</dbReference>
<reference evidence="10" key="1">
    <citation type="submission" date="2015-03" db="EMBL/GenBank/DDBJ databases">
        <authorList>
            <person name="Nijsse Bart"/>
        </authorList>
    </citation>
    <scope>NUCLEOTIDE SEQUENCE [LARGE SCALE GENOMIC DNA]</scope>
</reference>
<dbReference type="SUPFAM" id="SSF75615">
    <property type="entry name" value="Siroheme synthase middle domains-like"/>
    <property type="match status" value="1"/>
</dbReference>
<keyword evidence="10" id="KW-1185">Reference proteome</keyword>
<dbReference type="Pfam" id="PF14824">
    <property type="entry name" value="Sirohm_synth_M"/>
    <property type="match status" value="1"/>
</dbReference>
<dbReference type="NCBIfam" id="TIGR01470">
    <property type="entry name" value="cysG_Nterm"/>
    <property type="match status" value="1"/>
</dbReference>
<proteinExistence type="predicted"/>
<feature type="domain" description="Siroheme synthase central" evidence="8">
    <location>
        <begin position="124"/>
        <end position="145"/>
    </location>
</feature>
<evidence type="ECO:0000256" key="3">
    <source>
        <dbReference type="ARBA" id="ARBA00023002"/>
    </source>
</evidence>
<sequence length="214" mass="23336">MELYPINLKLTGRRCGVIGGGTVAERKVMGLLTAGAETSVFSPVLTPRLSGLQETGRLAWIPRTYQAGDLHNFFLVFCATNDPEINRQAAAEAQAAGALVTIADAPDLSDFYVPAHVAHGDLLLTISTGGGSPALSRRLREELAATYGPEYGHYLTLLAKLRTEMKDRLATAKDREKFWRETIDQETLDLLKQGKFSEAEERIRNAACCIGPES</sequence>
<dbReference type="InterPro" id="IPR042518">
    <property type="entry name" value="SirC_C"/>
</dbReference>
<evidence type="ECO:0000256" key="1">
    <source>
        <dbReference type="ARBA" id="ARBA00005010"/>
    </source>
</evidence>
<dbReference type="InterPro" id="IPR028161">
    <property type="entry name" value="Met8-like"/>
</dbReference>
<dbReference type="AlphaFoldDB" id="A0A0U1KUJ1"/>
<evidence type="ECO:0000256" key="6">
    <source>
        <dbReference type="ARBA" id="ARBA00047561"/>
    </source>
</evidence>
<dbReference type="EC" id="1.3.1.76" evidence="2"/>
<dbReference type="Pfam" id="PF10414">
    <property type="entry name" value="CysG_dimeriser"/>
    <property type="match status" value="1"/>
</dbReference>
<dbReference type="GO" id="GO:0019354">
    <property type="term" value="P:siroheme biosynthetic process"/>
    <property type="evidence" value="ECO:0007669"/>
    <property type="project" value="UniProtKB-UniPathway"/>
</dbReference>
<comment type="pathway">
    <text evidence="1">Porphyrin-containing compound metabolism; siroheme biosynthesis; sirohydrochlorin from precorrin-2: step 1/1.</text>
</comment>
<dbReference type="UniPathway" id="UPA00262">
    <property type="reaction ID" value="UER00222"/>
</dbReference>
<dbReference type="InterPro" id="IPR036291">
    <property type="entry name" value="NAD(P)-bd_dom_sf"/>
</dbReference>
<dbReference type="Pfam" id="PF13241">
    <property type="entry name" value="NAD_binding_7"/>
    <property type="match status" value="1"/>
</dbReference>
<name>A0A0U1KUJ1_9FIRM</name>
<dbReference type="Proteomes" id="UP000049855">
    <property type="component" value="Unassembled WGS sequence"/>
</dbReference>
<dbReference type="SUPFAM" id="SSF51735">
    <property type="entry name" value="NAD(P)-binding Rossmann-fold domains"/>
    <property type="match status" value="1"/>
</dbReference>
<organism evidence="9 10">
    <name type="scientific">Sporomusa ovata</name>
    <dbReference type="NCBI Taxonomy" id="2378"/>
    <lineage>
        <taxon>Bacteria</taxon>
        <taxon>Bacillati</taxon>
        <taxon>Bacillota</taxon>
        <taxon>Negativicutes</taxon>
        <taxon>Selenomonadales</taxon>
        <taxon>Sporomusaceae</taxon>
        <taxon>Sporomusa</taxon>
    </lineage>
</organism>
<evidence type="ECO:0000256" key="4">
    <source>
        <dbReference type="ARBA" id="ARBA00023027"/>
    </source>
</evidence>